<comment type="caution">
    <text evidence="7">The sequence shown here is derived from an EMBL/GenBank/DDBJ whole genome shotgun (WGS) entry which is preliminary data.</text>
</comment>
<dbReference type="InterPro" id="IPR006114">
    <property type="entry name" value="6PGDH_C"/>
</dbReference>
<dbReference type="PROSITE" id="PS00461">
    <property type="entry name" value="6PGD"/>
    <property type="match status" value="1"/>
</dbReference>
<keyword evidence="4" id="KW-0311">Gluconate utilization</keyword>
<reference evidence="8" key="1">
    <citation type="journal article" date="2019" name="Int. J. Syst. Evol. Microbiol.">
        <title>The Global Catalogue of Microorganisms (GCM) 10K type strain sequencing project: providing services to taxonomists for standard genome sequencing and annotation.</title>
        <authorList>
            <consortium name="The Broad Institute Genomics Platform"/>
            <consortium name="The Broad Institute Genome Sequencing Center for Infectious Disease"/>
            <person name="Wu L."/>
            <person name="Ma J."/>
        </authorList>
    </citation>
    <scope>NUCLEOTIDE SEQUENCE [LARGE SCALE GENOMIC DNA]</scope>
    <source>
        <strain evidence="8">CCUG 62974</strain>
    </source>
</reference>
<evidence type="ECO:0000256" key="2">
    <source>
        <dbReference type="ARBA" id="ARBA00009080"/>
    </source>
</evidence>
<dbReference type="InterPro" id="IPR036291">
    <property type="entry name" value="NAD(P)-bd_dom_sf"/>
</dbReference>
<feature type="domain" description="6-phosphogluconate dehydrogenase C-terminal" evidence="6">
    <location>
        <begin position="159"/>
        <end position="313"/>
    </location>
</feature>
<dbReference type="PROSITE" id="PS00895">
    <property type="entry name" value="3_HYDROXYISOBUT_DH"/>
    <property type="match status" value="1"/>
</dbReference>
<proteinExistence type="inferred from homology"/>
<dbReference type="PIRSF" id="PIRSF000103">
    <property type="entry name" value="HIBADH"/>
    <property type="match status" value="1"/>
</dbReference>
<dbReference type="Gene3D" id="3.40.50.720">
    <property type="entry name" value="NAD(P)-binding Rossmann-like Domain"/>
    <property type="match status" value="1"/>
</dbReference>
<keyword evidence="3 7" id="KW-0560">Oxidoreductase</keyword>
<feature type="compositionally biased region" description="Low complexity" evidence="5">
    <location>
        <begin position="297"/>
        <end position="313"/>
    </location>
</feature>
<dbReference type="InterPro" id="IPR006184">
    <property type="entry name" value="6PGdom_BS"/>
</dbReference>
<evidence type="ECO:0000256" key="5">
    <source>
        <dbReference type="SAM" id="MobiDB-lite"/>
    </source>
</evidence>
<dbReference type="EMBL" id="JBHTHX010000767">
    <property type="protein sequence ID" value="MFD0886962.1"/>
    <property type="molecule type" value="Genomic_DNA"/>
</dbReference>
<dbReference type="NCBIfam" id="TIGR00872">
    <property type="entry name" value="gnd_rel"/>
    <property type="match status" value="1"/>
</dbReference>
<dbReference type="InterPro" id="IPR008927">
    <property type="entry name" value="6-PGluconate_DH-like_C_sf"/>
</dbReference>
<dbReference type="Pfam" id="PF00393">
    <property type="entry name" value="6PGD"/>
    <property type="match status" value="1"/>
</dbReference>
<dbReference type="NCBIfam" id="NF007161">
    <property type="entry name" value="PRK09599.1"/>
    <property type="match status" value="1"/>
</dbReference>
<comment type="similarity">
    <text evidence="2">Belongs to the HIBADH-related family.</text>
</comment>
<evidence type="ECO:0000256" key="3">
    <source>
        <dbReference type="ARBA" id="ARBA00023002"/>
    </source>
</evidence>
<accession>A0ABW3DVB6</accession>
<protein>
    <submittedName>
        <fullName evidence="7">Phosphogluconate dehydrogenase (NAD(+)-dependent, decarboxylating)</fullName>
        <ecNumber evidence="7">1.1.1.343</ecNumber>
    </submittedName>
</protein>
<gene>
    <name evidence="7" type="primary">gnd</name>
    <name evidence="7" type="ORF">ACFQ08_20645</name>
</gene>
<dbReference type="InterPro" id="IPR013328">
    <property type="entry name" value="6PGD_dom2"/>
</dbReference>
<feature type="region of interest" description="Disordered" evidence="5">
    <location>
        <begin position="288"/>
        <end position="313"/>
    </location>
</feature>
<dbReference type="InterPro" id="IPR006115">
    <property type="entry name" value="6PGDH_NADP-bd"/>
</dbReference>
<dbReference type="Pfam" id="PF03446">
    <property type="entry name" value="NAD_binding_2"/>
    <property type="match status" value="1"/>
</dbReference>
<keyword evidence="8" id="KW-1185">Reference proteome</keyword>
<evidence type="ECO:0000313" key="8">
    <source>
        <dbReference type="Proteomes" id="UP001597024"/>
    </source>
</evidence>
<evidence type="ECO:0000259" key="6">
    <source>
        <dbReference type="SMART" id="SM01350"/>
    </source>
</evidence>
<dbReference type="SMART" id="SM01350">
    <property type="entry name" value="6PGD"/>
    <property type="match status" value="1"/>
</dbReference>
<dbReference type="InterPro" id="IPR004849">
    <property type="entry name" value="6DGDH_YqeC"/>
</dbReference>
<dbReference type="Proteomes" id="UP001597024">
    <property type="component" value="Unassembled WGS sequence"/>
</dbReference>
<sequence>MQIGMVGLGKMGGNMAERLRRGGHDVVGYDRDPAVSDVSSLKELVERLQAPRAVWVMVPAGAPTQATVEELGGLLSDGDIVIDGGNSHYLDDQRHAAQLGERGVGFLDCGVSGGVWGLQNGYALMVGGAEDDVRRLMPIFETLKPEEGGFVHAGAVGAGHFAKMVHNGIEYGMMQAFAEGWELLEASDVVTDVSGAFASWRNGTVIRSWLLDLLVRALEDDPELADLRGYAEDSGEGRWTVQAAVDHAVPLPVITAALYARFASRQDDSPAMKVVAALRNQFGGHAVTAKEGQTGKGADAPGADVVPPAETDR</sequence>
<dbReference type="PRINTS" id="PR00076">
    <property type="entry name" value="6PGDHDRGNASE"/>
</dbReference>
<organism evidence="7 8">
    <name type="scientific">Streptosporangium algeriense</name>
    <dbReference type="NCBI Taxonomy" id="1682748"/>
    <lineage>
        <taxon>Bacteria</taxon>
        <taxon>Bacillati</taxon>
        <taxon>Actinomycetota</taxon>
        <taxon>Actinomycetes</taxon>
        <taxon>Streptosporangiales</taxon>
        <taxon>Streptosporangiaceae</taxon>
        <taxon>Streptosporangium</taxon>
    </lineage>
</organism>
<dbReference type="SUPFAM" id="SSF48179">
    <property type="entry name" value="6-phosphogluconate dehydrogenase C-terminal domain-like"/>
    <property type="match status" value="1"/>
</dbReference>
<evidence type="ECO:0000256" key="4">
    <source>
        <dbReference type="ARBA" id="ARBA00023064"/>
    </source>
</evidence>
<evidence type="ECO:0000256" key="1">
    <source>
        <dbReference type="ARBA" id="ARBA00008419"/>
    </source>
</evidence>
<dbReference type="InterPro" id="IPR002204">
    <property type="entry name" value="3-OH-isobutyrate_DH-rel_CS"/>
</dbReference>
<dbReference type="SUPFAM" id="SSF51735">
    <property type="entry name" value="NAD(P)-binding Rossmann-fold domains"/>
    <property type="match status" value="1"/>
</dbReference>
<evidence type="ECO:0000313" key="7">
    <source>
        <dbReference type="EMBL" id="MFD0886962.1"/>
    </source>
</evidence>
<dbReference type="InterPro" id="IPR006183">
    <property type="entry name" value="Pgluconate_DH"/>
</dbReference>
<dbReference type="Gene3D" id="1.10.1040.10">
    <property type="entry name" value="N-(1-d-carboxylethyl)-l-norvaline Dehydrogenase, domain 2"/>
    <property type="match status" value="1"/>
</dbReference>
<dbReference type="PANTHER" id="PTHR11811">
    <property type="entry name" value="6-PHOSPHOGLUCONATE DEHYDROGENASE"/>
    <property type="match status" value="1"/>
</dbReference>
<dbReference type="GO" id="GO:0016491">
    <property type="term" value="F:oxidoreductase activity"/>
    <property type="evidence" value="ECO:0007669"/>
    <property type="project" value="UniProtKB-KW"/>
</dbReference>
<comment type="similarity">
    <text evidence="1">Belongs to the 6-phosphogluconate dehydrogenase family.</text>
</comment>
<dbReference type="InterPro" id="IPR015815">
    <property type="entry name" value="HIBADH-related"/>
</dbReference>
<name>A0ABW3DVB6_9ACTN</name>
<dbReference type="EC" id="1.1.1.343" evidence="7"/>